<feature type="compositionally biased region" description="Basic residues" evidence="1">
    <location>
        <begin position="1"/>
        <end position="14"/>
    </location>
</feature>
<dbReference type="Proteomes" id="UP001600888">
    <property type="component" value="Unassembled WGS sequence"/>
</dbReference>
<name>A0ABR4FA61_9PEZI</name>
<evidence type="ECO:0000256" key="1">
    <source>
        <dbReference type="SAM" id="MobiDB-lite"/>
    </source>
</evidence>
<accession>A0ABR4FA61</accession>
<dbReference type="EMBL" id="JBAWTH010000006">
    <property type="protein sequence ID" value="KAL2291592.1"/>
    <property type="molecule type" value="Genomic_DNA"/>
</dbReference>
<gene>
    <name evidence="2" type="ORF">FJTKL_12951</name>
</gene>
<feature type="compositionally biased region" description="Polar residues" evidence="1">
    <location>
        <begin position="354"/>
        <end position="365"/>
    </location>
</feature>
<organism evidence="2 3">
    <name type="scientific">Diaporthe vaccinii</name>
    <dbReference type="NCBI Taxonomy" id="105482"/>
    <lineage>
        <taxon>Eukaryota</taxon>
        <taxon>Fungi</taxon>
        <taxon>Dikarya</taxon>
        <taxon>Ascomycota</taxon>
        <taxon>Pezizomycotina</taxon>
        <taxon>Sordariomycetes</taxon>
        <taxon>Sordariomycetidae</taxon>
        <taxon>Diaporthales</taxon>
        <taxon>Diaporthaceae</taxon>
        <taxon>Diaporthe</taxon>
        <taxon>Diaporthe eres species complex</taxon>
    </lineage>
</organism>
<sequence length="365" mass="38912">MPRGKGRGGPRRSRNVAGCASDVEMMDADFVPNDCPKSHAKYSSLKPKNESNRRGRVAKSSPPTQAGGTRGGKQKGGAGGPDRWNTKMPASRARNNNRQLSIVSAASATLSAQDAGPWCDKCASLNRRLHGYLLEILKDGEDAVGKWAYAVGASPDHMDCEPAPERIIPEGFRRCSRQHHAGTALSPIPSRWPGTMLPSGVYPGQPVDAPAPTPTGAGPYSQLGSRLDLAQRMQETNPAPAGGALQTRQTLVAIPEHAGSFAQRTGPPSQAQLPAPQPLQPPWNAGPERPVAMYPNSGPLQNTNYQWAYQQCGVPNGPSEHNNHHNVETVHSSPDSMAYNEAMRGIGQGPVGQEEQNSSDPDIPK</sequence>
<feature type="region of interest" description="Disordered" evidence="1">
    <location>
        <begin position="260"/>
        <end position="287"/>
    </location>
</feature>
<reference evidence="2 3" key="1">
    <citation type="submission" date="2024-03" db="EMBL/GenBank/DDBJ databases">
        <title>A high-quality draft genome sequence of Diaporthe vaccinii, a causative agent of upright dieback and viscid rot disease in cranberry plants.</title>
        <authorList>
            <person name="Sarrasin M."/>
            <person name="Lang B.F."/>
            <person name="Burger G."/>
        </authorList>
    </citation>
    <scope>NUCLEOTIDE SEQUENCE [LARGE SCALE GENOMIC DNA]</scope>
    <source>
        <strain evidence="2 3">IS7</strain>
    </source>
</reference>
<comment type="caution">
    <text evidence="2">The sequence shown here is derived from an EMBL/GenBank/DDBJ whole genome shotgun (WGS) entry which is preliminary data.</text>
</comment>
<feature type="region of interest" description="Disordered" evidence="1">
    <location>
        <begin position="317"/>
        <end position="365"/>
    </location>
</feature>
<proteinExistence type="predicted"/>
<feature type="region of interest" description="Disordered" evidence="1">
    <location>
        <begin position="183"/>
        <end position="223"/>
    </location>
</feature>
<keyword evidence="3" id="KW-1185">Reference proteome</keyword>
<evidence type="ECO:0000313" key="2">
    <source>
        <dbReference type="EMBL" id="KAL2291592.1"/>
    </source>
</evidence>
<evidence type="ECO:0000313" key="3">
    <source>
        <dbReference type="Proteomes" id="UP001600888"/>
    </source>
</evidence>
<feature type="compositionally biased region" description="Gly residues" evidence="1">
    <location>
        <begin position="68"/>
        <end position="80"/>
    </location>
</feature>
<feature type="region of interest" description="Disordered" evidence="1">
    <location>
        <begin position="1"/>
        <end position="96"/>
    </location>
</feature>
<protein>
    <submittedName>
        <fullName evidence="2">Uncharacterized protein</fullName>
    </submittedName>
</protein>